<evidence type="ECO:0000256" key="12">
    <source>
        <dbReference type="ARBA" id="ARBA00022989"/>
    </source>
</evidence>
<keyword evidence="9" id="KW-0479">Metal-binding</keyword>
<evidence type="ECO:0000256" key="7">
    <source>
        <dbReference type="ARBA" id="ARBA00022617"/>
    </source>
</evidence>
<comment type="subcellular location">
    <subcellularLocation>
        <location evidence="4">Endoplasmic reticulum membrane</location>
        <topology evidence="4">Peripheral membrane protein</topology>
    </subcellularLocation>
    <subcellularLocation>
        <location evidence="2">Membrane</location>
        <topology evidence="2">Multi-pass membrane protein</topology>
    </subcellularLocation>
    <subcellularLocation>
        <location evidence="3">Microsome membrane</location>
        <topology evidence="3">Peripheral membrane protein</topology>
    </subcellularLocation>
</comment>
<evidence type="ECO:0000313" key="19">
    <source>
        <dbReference type="EMBL" id="KAK7576123.1"/>
    </source>
</evidence>
<keyword evidence="14" id="KW-0408">Iron</keyword>
<feature type="transmembrane region" description="Helical" evidence="18">
    <location>
        <begin position="1057"/>
        <end position="1076"/>
    </location>
</feature>
<feature type="transmembrane region" description="Helical" evidence="18">
    <location>
        <begin position="1132"/>
        <end position="1151"/>
    </location>
</feature>
<protein>
    <recommendedName>
        <fullName evidence="21">Cytochrome P450</fullName>
    </recommendedName>
</protein>
<keyword evidence="16 18" id="KW-0472">Membrane</keyword>
<gene>
    <name evidence="19" type="ORF">V9T40_012409</name>
</gene>
<dbReference type="CDD" id="cd11056">
    <property type="entry name" value="CYP6-like"/>
    <property type="match status" value="2"/>
</dbReference>
<dbReference type="SUPFAM" id="SSF48264">
    <property type="entry name" value="Cytochrome P450"/>
    <property type="match status" value="2"/>
</dbReference>
<evidence type="ECO:0000313" key="20">
    <source>
        <dbReference type="Proteomes" id="UP001367676"/>
    </source>
</evidence>
<feature type="transmembrane region" description="Helical" evidence="18">
    <location>
        <begin position="907"/>
        <end position="924"/>
    </location>
</feature>
<dbReference type="InterPro" id="IPR036259">
    <property type="entry name" value="MFS_trans_sf"/>
</dbReference>
<evidence type="ECO:0000256" key="1">
    <source>
        <dbReference type="ARBA" id="ARBA00001971"/>
    </source>
</evidence>
<evidence type="ECO:0000256" key="2">
    <source>
        <dbReference type="ARBA" id="ARBA00004141"/>
    </source>
</evidence>
<keyword evidence="11" id="KW-0492">Microsome</keyword>
<dbReference type="EMBL" id="JBBCAQ010000036">
    <property type="protein sequence ID" value="KAK7576123.1"/>
    <property type="molecule type" value="Genomic_DNA"/>
</dbReference>
<organism evidence="19 20">
    <name type="scientific">Parthenolecanium corni</name>
    <dbReference type="NCBI Taxonomy" id="536013"/>
    <lineage>
        <taxon>Eukaryota</taxon>
        <taxon>Metazoa</taxon>
        <taxon>Ecdysozoa</taxon>
        <taxon>Arthropoda</taxon>
        <taxon>Hexapoda</taxon>
        <taxon>Insecta</taxon>
        <taxon>Pterygota</taxon>
        <taxon>Neoptera</taxon>
        <taxon>Paraneoptera</taxon>
        <taxon>Hemiptera</taxon>
        <taxon>Sternorrhyncha</taxon>
        <taxon>Coccoidea</taxon>
        <taxon>Coccidae</taxon>
        <taxon>Parthenolecanium</taxon>
    </lineage>
</organism>
<feature type="transmembrane region" description="Helical" evidence="18">
    <location>
        <begin position="936"/>
        <end position="953"/>
    </location>
</feature>
<accession>A0AAN9Y0I1</accession>
<dbReference type="Pfam" id="PF05978">
    <property type="entry name" value="UNC-93"/>
    <property type="match status" value="1"/>
</dbReference>
<dbReference type="GO" id="GO:0004497">
    <property type="term" value="F:monooxygenase activity"/>
    <property type="evidence" value="ECO:0007669"/>
    <property type="project" value="UniProtKB-KW"/>
</dbReference>
<dbReference type="InterPro" id="IPR050476">
    <property type="entry name" value="Insect_CytP450_Detox"/>
</dbReference>
<keyword evidence="8 18" id="KW-0812">Transmembrane</keyword>
<evidence type="ECO:0000256" key="5">
    <source>
        <dbReference type="ARBA" id="ARBA00009172"/>
    </source>
</evidence>
<dbReference type="PRINTS" id="PR00463">
    <property type="entry name" value="EP450I"/>
</dbReference>
<evidence type="ECO:0000256" key="9">
    <source>
        <dbReference type="ARBA" id="ARBA00022723"/>
    </source>
</evidence>
<keyword evidence="15" id="KW-0503">Monooxygenase</keyword>
<comment type="similarity">
    <text evidence="6">Belongs to the cytochrome P450 family.</text>
</comment>
<evidence type="ECO:0000256" key="10">
    <source>
        <dbReference type="ARBA" id="ARBA00022824"/>
    </source>
</evidence>
<dbReference type="FunFam" id="1.10.630.10:FF:000182">
    <property type="entry name" value="Cytochrome P450 3A4"/>
    <property type="match status" value="1"/>
</dbReference>
<comment type="caution">
    <text evidence="19">The sequence shown here is derived from an EMBL/GenBank/DDBJ whole genome shotgun (WGS) entry which is preliminary data.</text>
</comment>
<evidence type="ECO:0000256" key="6">
    <source>
        <dbReference type="ARBA" id="ARBA00010617"/>
    </source>
</evidence>
<evidence type="ECO:0008006" key="21">
    <source>
        <dbReference type="Google" id="ProtNLM"/>
    </source>
</evidence>
<dbReference type="GO" id="GO:0005789">
    <property type="term" value="C:endoplasmic reticulum membrane"/>
    <property type="evidence" value="ECO:0007669"/>
    <property type="project" value="UniProtKB-SubCell"/>
</dbReference>
<comment type="cofactor">
    <cofactor evidence="1">
        <name>heme</name>
        <dbReference type="ChEBI" id="CHEBI:30413"/>
    </cofactor>
</comment>
<evidence type="ECO:0000256" key="4">
    <source>
        <dbReference type="ARBA" id="ARBA00004406"/>
    </source>
</evidence>
<dbReference type="Gene3D" id="1.20.1250.20">
    <property type="entry name" value="MFS general substrate transporter like domains"/>
    <property type="match status" value="1"/>
</dbReference>
<evidence type="ECO:0000256" key="11">
    <source>
        <dbReference type="ARBA" id="ARBA00022848"/>
    </source>
</evidence>
<feature type="transmembrane region" description="Helical" evidence="18">
    <location>
        <begin position="959"/>
        <end position="977"/>
    </location>
</feature>
<name>A0AAN9Y0I1_9HEMI</name>
<keyword evidence="12 18" id="KW-1133">Transmembrane helix</keyword>
<evidence type="ECO:0000256" key="18">
    <source>
        <dbReference type="SAM" id="Phobius"/>
    </source>
</evidence>
<dbReference type="GO" id="GO:0020037">
    <property type="term" value="F:heme binding"/>
    <property type="evidence" value="ECO:0007669"/>
    <property type="project" value="InterPro"/>
</dbReference>
<proteinExistence type="inferred from homology"/>
<dbReference type="Pfam" id="PF00067">
    <property type="entry name" value="p450"/>
    <property type="match status" value="2"/>
</dbReference>
<dbReference type="InterPro" id="IPR036396">
    <property type="entry name" value="Cyt_P450_sf"/>
</dbReference>
<evidence type="ECO:0000256" key="13">
    <source>
        <dbReference type="ARBA" id="ARBA00023002"/>
    </source>
</evidence>
<evidence type="ECO:0000256" key="15">
    <source>
        <dbReference type="ARBA" id="ARBA00023033"/>
    </source>
</evidence>
<dbReference type="InterPro" id="IPR001128">
    <property type="entry name" value="Cyt_P450"/>
</dbReference>
<dbReference type="Proteomes" id="UP001367676">
    <property type="component" value="Unassembled WGS sequence"/>
</dbReference>
<keyword evidence="13" id="KW-0560">Oxidoreductase</keyword>
<evidence type="ECO:0000256" key="3">
    <source>
        <dbReference type="ARBA" id="ARBA00004174"/>
    </source>
</evidence>
<evidence type="ECO:0000256" key="14">
    <source>
        <dbReference type="ARBA" id="ARBA00023004"/>
    </source>
</evidence>
<dbReference type="Gene3D" id="1.10.630.10">
    <property type="entry name" value="Cytochrome P450"/>
    <property type="match status" value="2"/>
</dbReference>
<feature type="region of interest" description="Disordered" evidence="17">
    <location>
        <begin position="1189"/>
        <end position="1209"/>
    </location>
</feature>
<feature type="transmembrane region" description="Helical" evidence="18">
    <location>
        <begin position="1023"/>
        <end position="1045"/>
    </location>
</feature>
<keyword evidence="20" id="KW-1185">Reference proteome</keyword>
<keyword evidence="7" id="KW-0349">Heme</keyword>
<dbReference type="SUPFAM" id="SSF103473">
    <property type="entry name" value="MFS general substrate transporter"/>
    <property type="match status" value="2"/>
</dbReference>
<reference evidence="19 20" key="1">
    <citation type="submission" date="2024-03" db="EMBL/GenBank/DDBJ databases">
        <title>Adaptation during the transition from Ophiocordyceps entomopathogen to insect associate is accompanied by gene loss and intensified selection.</title>
        <authorList>
            <person name="Ward C.M."/>
            <person name="Onetto C.A."/>
            <person name="Borneman A.R."/>
        </authorList>
    </citation>
    <scope>NUCLEOTIDE SEQUENCE [LARGE SCALE GENOMIC DNA]</scope>
    <source>
        <strain evidence="19">AWRI1</strain>
        <tissue evidence="19">Single Adult Female</tissue>
    </source>
</reference>
<keyword evidence="10" id="KW-0256">Endoplasmic reticulum</keyword>
<feature type="transmembrane region" description="Helical" evidence="18">
    <location>
        <begin position="1158"/>
        <end position="1177"/>
    </location>
</feature>
<feature type="transmembrane region" description="Helical" evidence="18">
    <location>
        <begin position="998"/>
        <end position="1017"/>
    </location>
</feature>
<dbReference type="AlphaFoldDB" id="A0AAN9Y0I1"/>
<dbReference type="PANTHER" id="PTHR24292:SF104">
    <property type="entry name" value="CYTOCHROME P450 308A1-RELATED"/>
    <property type="match status" value="1"/>
</dbReference>
<dbReference type="InterPro" id="IPR002401">
    <property type="entry name" value="Cyt_P450_E_grp-I"/>
</dbReference>
<comment type="similarity">
    <text evidence="5">Belongs to the unc-93 family.</text>
</comment>
<evidence type="ECO:0000256" key="16">
    <source>
        <dbReference type="ARBA" id="ARBA00023136"/>
    </source>
</evidence>
<dbReference type="PANTHER" id="PTHR24292">
    <property type="entry name" value="CYTOCHROME P450"/>
    <property type="match status" value="1"/>
</dbReference>
<sequence length="1209" mass="136886">MFFYLASSLLVLLIYFYLKKCRQFWKIRNVPSTSPNLLFGDITEALFCVRPANEIYQDIYKAFPDERYVGIYEFLEPVLLIRDPELVESILVRDYCHFNEAVWMPNHEKNPVSKNLTFFHSEDWKNMRRVIISNFSANKLKTMLATLNQYADTLDNVLSEKCQYESVNVRDIISRYIVDVTSCCFFGLISNALTEPESDLLKLSEKFTQSSVVNVWLLFLKGRYPGLLYWLKTKLSRFQNQRAVVDIIKMNDELRKSGSIRFKSFMQPLLDLRDLSQQKVLSEKNSNKNEIFDDSAVITSMSTSLAANVVGSGNALTYILYELALHPEIQQRVRNEVQSILRANEGVPTYDSLKKMTYCEMVINETMRKNSRVSLIRRVCTLPYKIPNSPLSLNAGQFVGIPMSAIHLDEKYYPNPNKFDPDRFTPENIAARPSHTFIPFLDGPRICPGKRQFWKNRNVPSTSPNLLFGDITEALFCVRRANLIYQDIYKAFPHERYVGFYEFLKPVLLIRDPKLIESILVKDYSHFSETVWMPNGEKNSVSKNLAFTYSEDWRNVRRKLTTIFSTNKLKTMLVMMNKCADTLDNVLSEKCQYDAVDVREIFARYTVDMMSCCYFGFNTNALTEPKSNLLEFCKSIMKPSVVSLWMHFLRSNYPELFYWLVTKLPTSRYQQTIEDMIKMADELRKSGSLYSKDLVQLMLDLRDLSQQKAYADKNSNDVTFDDSAVKSSMRTAFVGTFEGSSTALTFILYELALHPKMQQRLRNEVQSILGANGGVATYDALKKMNYCEMIINETLRKDATIPFLRRVCTLPYKIPDSSLSLNVGQTITIPLSAIHLDEQYYPNPNKFDPDRFTPENIAVRPSHTFLPFTDGPRMCPGKRFAKMNLKLLLDTIITSVKQDDPDYQADAMIGLFIVYITLAVSNFIAPPIIKLLGPRISMLLGAITYTVYIASFLMPKTWVLYAVSGVLGFGAAIIWTAQGKYLTDNSDNLTIARNAGALLSFAGSVYGNCIGYTLQIAENPKPLVGLSGVFLAFGEVAGGTLFGVLGPKTVKWGRNPIMVLGFLILTAAFALIYVNIPNAAPFGNTEDVSILPQPIKNLALGCSFLLGLGDSCFNTQIYSILGTLYHEDSAPAFAVFKLIQSIATGVGFIYTKKLGLRMLLYILMGLLVLSIPTFMIVERVAARIQRSLSGTSSSLSPSPSSSSTESKDD</sequence>
<dbReference type="InterPro" id="IPR010291">
    <property type="entry name" value="Ion_channel_UNC-93"/>
</dbReference>
<dbReference type="GO" id="GO:0016705">
    <property type="term" value="F:oxidoreductase activity, acting on paired donors, with incorporation or reduction of molecular oxygen"/>
    <property type="evidence" value="ECO:0007669"/>
    <property type="project" value="InterPro"/>
</dbReference>
<dbReference type="GO" id="GO:0005506">
    <property type="term" value="F:iron ion binding"/>
    <property type="evidence" value="ECO:0007669"/>
    <property type="project" value="InterPro"/>
</dbReference>
<evidence type="ECO:0000256" key="8">
    <source>
        <dbReference type="ARBA" id="ARBA00022692"/>
    </source>
</evidence>
<evidence type="ECO:0000256" key="17">
    <source>
        <dbReference type="SAM" id="MobiDB-lite"/>
    </source>
</evidence>